<accession>A0AAV2S8S3</accession>
<proteinExistence type="predicted"/>
<name>A0AAV2S8S3_MEGNR</name>
<evidence type="ECO:0000313" key="1">
    <source>
        <dbReference type="EMBL" id="CAL4167905.1"/>
    </source>
</evidence>
<dbReference type="Proteomes" id="UP001497623">
    <property type="component" value="Unassembled WGS sequence"/>
</dbReference>
<gene>
    <name evidence="1" type="ORF">MNOR_LOCUS33642</name>
</gene>
<keyword evidence="2" id="KW-1185">Reference proteome</keyword>
<reference evidence="1 2" key="1">
    <citation type="submission" date="2024-05" db="EMBL/GenBank/DDBJ databases">
        <authorList>
            <person name="Wallberg A."/>
        </authorList>
    </citation>
    <scope>NUCLEOTIDE SEQUENCE [LARGE SCALE GENOMIC DNA]</scope>
</reference>
<dbReference type="AlphaFoldDB" id="A0AAV2S8S3"/>
<evidence type="ECO:0000313" key="2">
    <source>
        <dbReference type="Proteomes" id="UP001497623"/>
    </source>
</evidence>
<dbReference type="EMBL" id="CAXKWB010049104">
    <property type="protein sequence ID" value="CAL4167905.1"/>
    <property type="molecule type" value="Genomic_DNA"/>
</dbReference>
<organism evidence="1 2">
    <name type="scientific">Meganyctiphanes norvegica</name>
    <name type="common">Northern krill</name>
    <name type="synonym">Thysanopoda norvegica</name>
    <dbReference type="NCBI Taxonomy" id="48144"/>
    <lineage>
        <taxon>Eukaryota</taxon>
        <taxon>Metazoa</taxon>
        <taxon>Ecdysozoa</taxon>
        <taxon>Arthropoda</taxon>
        <taxon>Crustacea</taxon>
        <taxon>Multicrustacea</taxon>
        <taxon>Malacostraca</taxon>
        <taxon>Eumalacostraca</taxon>
        <taxon>Eucarida</taxon>
        <taxon>Euphausiacea</taxon>
        <taxon>Euphausiidae</taxon>
        <taxon>Meganyctiphanes</taxon>
    </lineage>
</organism>
<comment type="caution">
    <text evidence="1">The sequence shown here is derived from an EMBL/GenBank/DDBJ whole genome shotgun (WGS) entry which is preliminary data.</text>
</comment>
<sequence>MALNYYTCNFENLIEQMQASMDEIKAEDLNIKMRPILENLTELGPGENRDAAMSQLSSWLKDKKRTVEEFNYVVGPLGMQVCKYMRSEGLHRIRDRFFECLALEAAEALVVESPVLKGPWEHLA</sequence>
<protein>
    <submittedName>
        <fullName evidence="1">Uncharacterized protein</fullName>
    </submittedName>
</protein>